<keyword evidence="3" id="KW-0677">Repeat</keyword>
<dbReference type="InterPro" id="IPR011050">
    <property type="entry name" value="Pectin_lyase_fold/virulence"/>
</dbReference>
<dbReference type="InterPro" id="IPR059226">
    <property type="entry name" value="Choice_anch_Q_dom"/>
</dbReference>
<sequence>MAMDNLLLIELINTPLKSSTIMNLTKLLFIDSKVENYRHLISEIDLDTRVFILQPNGNGINQIAENLGKYHQVETIHIISHGAKGSLYLGNSLLNLDNIHQYAESIQQWGKCLSGGGEILIYGCQVGSGKEGKEFIRQLHQLTGANIAASETLTGNVNRGGNWNLELIFGQLKSALAFTPEVRASYAGVLANIVVDTTDDVVDDSDGVTSLREAIIEANSTPEDDTIQLTAGERYNLTISGSDEDAAATGDLDIIAGGGEITVISEGEEQAVIDAGGIEGLGNRVFHVLEDAALELENVEITGGFVTGNSGGGIYNSGTVSINNSTISGNLENFLIDGGGGIHNAGTANISNSTISDNSAFYGGGIYNTGTATISDSAISGNFSNTSGGGILNRYGIVSISNSNISGNSADFDGAGIYSLGTATISDSTISGNSNGGINNSGTAIISDSTISGNLMGGINNSGAATISDSTISGNSNGGINNSGTAIISDSTISSNSTGINNSGTANISNSTISNNSNPRGGGIRNSNGTINITDSTISGNSTLFYGGGIYNLGATAIINNSTISGNSASYGGGGGIGNLGVASISNSTITGNEAPSGLGSGILQKAAYLYNETNYSFFTFDANATVTSSIISGNVNSDVDSVENSNTLTSEDHNLIGTGNAIDNFNGDNDQTGVTDPLLADLADNGGPTFTHLPLPNSPAIDAGSNPNNLDTDQRGEPRFVGSAVDIGAVELQTSQITGTPQSDRLNGTNENNTIRGLAGNDTINGRGGDDQIIGGRGNDRLFGKDGNDTLQGRLGSDRLFGGNGDDSLVGGQGRDRFNGGTGNDTLTGGASIDRFIFNTNQEFTPEDVGVDTITDFVPEKDIILLDKNTFTAITSDSGTGFSVNAEFDIVTSDAEAETSEAFIVYNSNNGKLFYNANGTEAEFGSGGEFANLTNIASISENDFFLRG</sequence>
<reference evidence="9 10" key="1">
    <citation type="journal article" date="2018" name="ACS Chem. Biol.">
        <title>Ketoreductase domain dysfunction expands chemodiversity: malyngamide biosynthesis in the cyanobacterium Okeania hirsuta.</title>
        <authorList>
            <person name="Moss N.A."/>
            <person name="Leao T."/>
            <person name="Rankin M."/>
            <person name="McCullough T.M."/>
            <person name="Qu P."/>
            <person name="Korobeynikov A."/>
            <person name="Smith J.L."/>
            <person name="Gerwick L."/>
            <person name="Gerwick W.H."/>
        </authorList>
    </citation>
    <scope>NUCLEOTIDE SEQUENCE [LARGE SCALE GENOMIC DNA]</scope>
    <source>
        <strain evidence="9 10">PAB10Feb10-1</strain>
    </source>
</reference>
<dbReference type="GO" id="GO:0005576">
    <property type="term" value="C:extracellular region"/>
    <property type="evidence" value="ECO:0007669"/>
    <property type="project" value="InterPro"/>
</dbReference>
<evidence type="ECO:0000256" key="4">
    <source>
        <dbReference type="ARBA" id="ARBA00023026"/>
    </source>
</evidence>
<keyword evidence="4" id="KW-0843">Virulence</keyword>
<name>A0A3N6PKC2_9CYAN</name>
<dbReference type="Pfam" id="PF14252">
    <property type="entry name" value="DUF4347"/>
    <property type="match status" value="1"/>
</dbReference>
<keyword evidence="10" id="KW-1185">Reference proteome</keyword>
<proteinExistence type="predicted"/>
<accession>A0A3N6PKC2</accession>
<dbReference type="PRINTS" id="PR01488">
    <property type="entry name" value="RTXTOXINA"/>
</dbReference>
<dbReference type="PROSITE" id="PS00330">
    <property type="entry name" value="HEMOLYSIN_CALCIUM"/>
    <property type="match status" value="2"/>
</dbReference>
<dbReference type="Pfam" id="PF13229">
    <property type="entry name" value="Beta_helix"/>
    <property type="match status" value="1"/>
</dbReference>
<dbReference type="Gene3D" id="2.150.10.10">
    <property type="entry name" value="Serralysin-like metalloprotease, C-terminal"/>
    <property type="match status" value="2"/>
</dbReference>
<feature type="region of interest" description="Disordered" evidence="6">
    <location>
        <begin position="799"/>
        <end position="826"/>
    </location>
</feature>
<dbReference type="SUPFAM" id="SSF51126">
    <property type="entry name" value="Pectin lyase-like"/>
    <property type="match status" value="2"/>
</dbReference>
<dbReference type="SUPFAM" id="SSF51120">
    <property type="entry name" value="beta-Roll"/>
    <property type="match status" value="1"/>
</dbReference>
<dbReference type="InterPro" id="IPR039448">
    <property type="entry name" value="Beta_helix"/>
</dbReference>
<dbReference type="InterPro" id="IPR001343">
    <property type="entry name" value="Hemolysn_Ca-bd"/>
</dbReference>
<comment type="caution">
    <text evidence="9">The sequence shown here is derived from an EMBL/GenBank/DDBJ whole genome shotgun (WGS) entry which is preliminary data.</text>
</comment>
<keyword evidence="5" id="KW-0472">Membrane</keyword>
<organism evidence="9 10">
    <name type="scientific">Okeania hirsuta</name>
    <dbReference type="NCBI Taxonomy" id="1458930"/>
    <lineage>
        <taxon>Bacteria</taxon>
        <taxon>Bacillati</taxon>
        <taxon>Cyanobacteriota</taxon>
        <taxon>Cyanophyceae</taxon>
        <taxon>Oscillatoriophycideae</taxon>
        <taxon>Oscillatoriales</taxon>
        <taxon>Microcoleaceae</taxon>
        <taxon>Okeania</taxon>
    </lineage>
</organism>
<dbReference type="InterPro" id="IPR025592">
    <property type="entry name" value="DUF4347"/>
</dbReference>
<dbReference type="Pfam" id="PF00353">
    <property type="entry name" value="HemolysinCabind"/>
    <property type="match status" value="2"/>
</dbReference>
<evidence type="ECO:0000313" key="10">
    <source>
        <dbReference type="Proteomes" id="UP000269154"/>
    </source>
</evidence>
<dbReference type="InterPro" id="IPR003995">
    <property type="entry name" value="RTX_toxin_determinant-A"/>
</dbReference>
<evidence type="ECO:0000259" key="8">
    <source>
        <dbReference type="Pfam" id="PF14252"/>
    </source>
</evidence>
<gene>
    <name evidence="9" type="ORF">D5R40_02880</name>
</gene>
<dbReference type="RefSeq" id="WP_124154202.1">
    <property type="nucleotide sequence ID" value="NZ_CAWOLW010000706.1"/>
</dbReference>
<dbReference type="GO" id="GO:0016020">
    <property type="term" value="C:membrane"/>
    <property type="evidence" value="ECO:0007669"/>
    <property type="project" value="UniProtKB-SubCell"/>
</dbReference>
<dbReference type="InterPro" id="IPR011049">
    <property type="entry name" value="Serralysin-like_metalloprot_C"/>
</dbReference>
<dbReference type="PANTHER" id="PTHR11319:SF35">
    <property type="entry name" value="OUTER MEMBRANE PROTEIN PMPC-RELATED"/>
    <property type="match status" value="1"/>
</dbReference>
<evidence type="ECO:0000256" key="6">
    <source>
        <dbReference type="SAM" id="MobiDB-lite"/>
    </source>
</evidence>
<dbReference type="AlphaFoldDB" id="A0A3N6PKC2"/>
<feature type="domain" description="DUF4347" evidence="8">
    <location>
        <begin position="27"/>
        <end position="190"/>
    </location>
</feature>
<dbReference type="Proteomes" id="UP000269154">
    <property type="component" value="Unassembled WGS sequence"/>
</dbReference>
<dbReference type="NCBIfam" id="NF041518">
    <property type="entry name" value="choice_anch_Q"/>
    <property type="match status" value="1"/>
</dbReference>
<dbReference type="PANTHER" id="PTHR11319">
    <property type="entry name" value="G PROTEIN-COUPLED RECEPTOR-RELATED"/>
    <property type="match status" value="1"/>
</dbReference>
<dbReference type="PRINTS" id="PR00313">
    <property type="entry name" value="CABNDNGRPT"/>
</dbReference>
<evidence type="ECO:0000259" key="7">
    <source>
        <dbReference type="Pfam" id="PF13229"/>
    </source>
</evidence>
<evidence type="ECO:0000313" key="9">
    <source>
        <dbReference type="EMBL" id="RQH55287.1"/>
    </source>
</evidence>
<evidence type="ECO:0000256" key="2">
    <source>
        <dbReference type="ARBA" id="ARBA00022656"/>
    </source>
</evidence>
<protein>
    <submittedName>
        <fullName evidence="9">DUF4347 domain-containing protein</fullName>
    </submittedName>
</protein>
<dbReference type="EMBL" id="RCBY01000009">
    <property type="protein sequence ID" value="RQH55287.1"/>
    <property type="molecule type" value="Genomic_DNA"/>
</dbReference>
<evidence type="ECO:0000256" key="3">
    <source>
        <dbReference type="ARBA" id="ARBA00022737"/>
    </source>
</evidence>
<dbReference type="OrthoDB" id="468588at2"/>
<keyword evidence="2" id="KW-0800">Toxin</keyword>
<feature type="domain" description="Right handed beta helix" evidence="7">
    <location>
        <begin position="419"/>
        <end position="562"/>
    </location>
</feature>
<dbReference type="InterPro" id="IPR018511">
    <property type="entry name" value="Hemolysin-typ_Ca-bd_CS"/>
</dbReference>
<dbReference type="SMART" id="SM00710">
    <property type="entry name" value="PbH1"/>
    <property type="match status" value="7"/>
</dbReference>
<evidence type="ECO:0000256" key="1">
    <source>
        <dbReference type="ARBA" id="ARBA00004370"/>
    </source>
</evidence>
<dbReference type="GO" id="GO:0005509">
    <property type="term" value="F:calcium ion binding"/>
    <property type="evidence" value="ECO:0007669"/>
    <property type="project" value="InterPro"/>
</dbReference>
<comment type="subcellular location">
    <subcellularLocation>
        <location evidence="1">Membrane</location>
    </subcellularLocation>
</comment>
<dbReference type="GO" id="GO:0090729">
    <property type="term" value="F:toxin activity"/>
    <property type="evidence" value="ECO:0007669"/>
    <property type="project" value="UniProtKB-KW"/>
</dbReference>
<evidence type="ECO:0000256" key="5">
    <source>
        <dbReference type="ARBA" id="ARBA00023136"/>
    </source>
</evidence>
<dbReference type="InterPro" id="IPR006626">
    <property type="entry name" value="PbH1"/>
</dbReference>